<evidence type="ECO:0000256" key="1">
    <source>
        <dbReference type="ARBA" id="ARBA00093462"/>
    </source>
</evidence>
<gene>
    <name evidence="4" type="ORF">G5T13_07445</name>
</gene>
<comment type="caution">
    <text evidence="4">The sequence shown here is derived from an EMBL/GenBank/DDBJ whole genome shotgun (WGS) entry which is preliminary data.</text>
</comment>
<dbReference type="SUPFAM" id="SSF158499">
    <property type="entry name" value="DnaD domain-like"/>
    <property type="match status" value="1"/>
</dbReference>
<protein>
    <submittedName>
        <fullName evidence="4">DnaD domain protein</fullName>
    </submittedName>
</protein>
<evidence type="ECO:0000313" key="4">
    <source>
        <dbReference type="EMBL" id="NGG16448.1"/>
    </source>
</evidence>
<dbReference type="RefSeq" id="WP_150902312.1">
    <property type="nucleotide sequence ID" value="NZ_CP118029.1"/>
</dbReference>
<sequence>MVYTVNDIKENIRFIAMPIELFENDCFSKLSNDAKVLYGFMRNRLSLSIKNNWIDGTVPYIHFSIDETEAILKKSRATAVKIKKELLDVGLIEIRKVFNGSDVIFVNRVTDVAENELAKVQKLNSESLENELAKVQKLNSNYTNYNYTNNNYKDKTSASAVGGLNTLFSKANRDNIATPTTTSKLGEFNNLIVENFGKQPSPLQIDEMRYLVKEHDLEVLKLAVKECVDNGKPYFAYMNTILNNWKHDGLNTPELVKNRVKPRSRAGIVTMLDDGYDEKLGI</sequence>
<feature type="domain" description="DnaB/C C-terminal" evidence="3">
    <location>
        <begin position="192"/>
        <end position="258"/>
    </location>
</feature>
<dbReference type="Pfam" id="PF07261">
    <property type="entry name" value="DnaB_2"/>
    <property type="match status" value="1"/>
</dbReference>
<reference evidence="4" key="1">
    <citation type="submission" date="2020-02" db="EMBL/GenBank/DDBJ databases">
        <title>Antibiotic resistance/susceptibility profiles of lactic acid-producing cocci isolated from the human vagina, and analysis of the genetic basis of atypical resistances.</title>
        <authorList>
            <person name="Sirichoat A."/>
            <person name="Florez A.B."/>
            <person name="Vazquez L."/>
            <person name="Buppasiri P."/>
            <person name="Panya M."/>
            <person name="Lulitanond V."/>
            <person name="Mayo B."/>
        </authorList>
    </citation>
    <scope>NUCLEOTIDE SEQUENCE</scope>
    <source>
        <strain evidence="4">VA01-10AN</strain>
    </source>
</reference>
<dbReference type="NCBIfam" id="TIGR01446">
    <property type="entry name" value="DnaD_dom"/>
    <property type="match status" value="1"/>
</dbReference>
<organism evidence="4">
    <name type="scientific">Streptococcus anginosus</name>
    <dbReference type="NCBI Taxonomy" id="1328"/>
    <lineage>
        <taxon>Bacteria</taxon>
        <taxon>Bacillati</taxon>
        <taxon>Bacillota</taxon>
        <taxon>Bacilli</taxon>
        <taxon>Lactobacillales</taxon>
        <taxon>Streptococcaceae</taxon>
        <taxon>Streptococcus</taxon>
        <taxon>Streptococcus anginosus group</taxon>
    </lineage>
</organism>
<evidence type="ECO:0000259" key="3">
    <source>
        <dbReference type="Pfam" id="PF07261"/>
    </source>
</evidence>
<feature type="domain" description="Replication initiator A N-terminal" evidence="2">
    <location>
        <begin position="13"/>
        <end position="86"/>
    </location>
</feature>
<dbReference type="AlphaFoldDB" id="A0A6G4MZL7"/>
<dbReference type="InterPro" id="IPR053162">
    <property type="entry name" value="DnaD"/>
</dbReference>
<dbReference type="EMBL" id="JAAJBG010000013">
    <property type="protein sequence ID" value="NGG16448.1"/>
    <property type="molecule type" value="Genomic_DNA"/>
</dbReference>
<dbReference type="InterPro" id="IPR006343">
    <property type="entry name" value="DnaB/C_C"/>
</dbReference>
<dbReference type="Pfam" id="PF06970">
    <property type="entry name" value="RepA_N"/>
    <property type="match status" value="1"/>
</dbReference>
<dbReference type="PANTHER" id="PTHR37293">
    <property type="entry name" value="PHAGE REPLICATION PROTEIN-RELATED"/>
    <property type="match status" value="1"/>
</dbReference>
<dbReference type="Gene3D" id="1.10.10.630">
    <property type="entry name" value="DnaD domain-like"/>
    <property type="match status" value="1"/>
</dbReference>
<accession>A0A6G4MZL7</accession>
<dbReference type="InterPro" id="IPR034829">
    <property type="entry name" value="DnaD-like_sf"/>
</dbReference>
<evidence type="ECO:0000259" key="2">
    <source>
        <dbReference type="Pfam" id="PF06970"/>
    </source>
</evidence>
<comment type="similarity">
    <text evidence="1">Belongs to the DnaB/DnaD family.</text>
</comment>
<dbReference type="InterPro" id="IPR010724">
    <property type="entry name" value="RepA_N"/>
</dbReference>
<proteinExistence type="inferred from homology"/>
<name>A0A6G4MZL7_STRAP</name>
<dbReference type="PANTHER" id="PTHR37293:SF6">
    <property type="entry name" value="DNA REPLICATION PROTEIN DNAD"/>
    <property type="match status" value="1"/>
</dbReference>